<keyword evidence="5" id="KW-0560">Oxidoreductase</keyword>
<dbReference type="InterPro" id="IPR044862">
    <property type="entry name" value="Pro_4_hyd_alph_FE2OG_OXY"/>
</dbReference>
<dbReference type="GO" id="GO:0031418">
    <property type="term" value="F:L-ascorbic acid binding"/>
    <property type="evidence" value="ECO:0007669"/>
    <property type="project" value="UniProtKB-KW"/>
</dbReference>
<organism evidence="8 9">
    <name type="scientific">Chrysophaeum taylorii</name>
    <dbReference type="NCBI Taxonomy" id="2483200"/>
    <lineage>
        <taxon>Eukaryota</taxon>
        <taxon>Sar</taxon>
        <taxon>Stramenopiles</taxon>
        <taxon>Ochrophyta</taxon>
        <taxon>Pelagophyceae</taxon>
        <taxon>Pelagomonadales</taxon>
        <taxon>Pelagomonadaceae</taxon>
        <taxon>Chrysophaeum</taxon>
    </lineage>
</organism>
<dbReference type="InterPro" id="IPR005123">
    <property type="entry name" value="Oxoglu/Fe-dep_dioxygenase_dom"/>
</dbReference>
<dbReference type="Pfam" id="PF13640">
    <property type="entry name" value="2OG-FeII_Oxy_3"/>
    <property type="match status" value="1"/>
</dbReference>
<keyword evidence="2" id="KW-0479">Metal-binding</keyword>
<comment type="cofactor">
    <cofactor evidence="1">
        <name>L-ascorbate</name>
        <dbReference type="ChEBI" id="CHEBI:38290"/>
    </cofactor>
</comment>
<accession>A0AAD7UKD9</accession>
<gene>
    <name evidence="8" type="ORF">CTAYLR_008231</name>
</gene>
<dbReference type="Proteomes" id="UP001230188">
    <property type="component" value="Unassembled WGS sequence"/>
</dbReference>
<comment type="caution">
    <text evidence="8">The sequence shown here is derived from an EMBL/GenBank/DDBJ whole genome shotgun (WGS) entry which is preliminary data.</text>
</comment>
<feature type="domain" description="Fe2OG dioxygenase" evidence="7">
    <location>
        <begin position="111"/>
        <end position="211"/>
    </location>
</feature>
<evidence type="ECO:0000256" key="3">
    <source>
        <dbReference type="ARBA" id="ARBA00022896"/>
    </source>
</evidence>
<protein>
    <recommendedName>
        <fullName evidence="7">Fe2OG dioxygenase domain-containing protein</fullName>
    </recommendedName>
</protein>
<evidence type="ECO:0000256" key="1">
    <source>
        <dbReference type="ARBA" id="ARBA00001961"/>
    </source>
</evidence>
<dbReference type="GO" id="GO:0071456">
    <property type="term" value="P:cellular response to hypoxia"/>
    <property type="evidence" value="ECO:0007669"/>
    <property type="project" value="TreeGrafter"/>
</dbReference>
<dbReference type="Gene3D" id="2.60.120.620">
    <property type="entry name" value="q2cbj1_9rhob like domain"/>
    <property type="match status" value="1"/>
</dbReference>
<evidence type="ECO:0000313" key="9">
    <source>
        <dbReference type="Proteomes" id="UP001230188"/>
    </source>
</evidence>
<evidence type="ECO:0000256" key="5">
    <source>
        <dbReference type="ARBA" id="ARBA00023002"/>
    </source>
</evidence>
<dbReference type="PROSITE" id="PS51471">
    <property type="entry name" value="FE2OG_OXY"/>
    <property type="match status" value="1"/>
</dbReference>
<dbReference type="SMART" id="SM00702">
    <property type="entry name" value="P4Hc"/>
    <property type="match status" value="1"/>
</dbReference>
<evidence type="ECO:0000256" key="4">
    <source>
        <dbReference type="ARBA" id="ARBA00022964"/>
    </source>
</evidence>
<dbReference type="GO" id="GO:0008198">
    <property type="term" value="F:ferrous iron binding"/>
    <property type="evidence" value="ECO:0007669"/>
    <property type="project" value="TreeGrafter"/>
</dbReference>
<keyword evidence="4" id="KW-0223">Dioxygenase</keyword>
<reference evidence="8" key="1">
    <citation type="submission" date="2023-01" db="EMBL/GenBank/DDBJ databases">
        <title>Metagenome sequencing of chrysophaentin producing Chrysophaeum taylorii.</title>
        <authorList>
            <person name="Davison J."/>
            <person name="Bewley C."/>
        </authorList>
    </citation>
    <scope>NUCLEOTIDE SEQUENCE</scope>
    <source>
        <strain evidence="8">NIES-1699</strain>
    </source>
</reference>
<dbReference type="PANTHER" id="PTHR12907">
    <property type="entry name" value="EGL NINE HOMOLOG-RELATED"/>
    <property type="match status" value="1"/>
</dbReference>
<keyword evidence="3" id="KW-0847">Vitamin C</keyword>
<dbReference type="PANTHER" id="PTHR12907:SF26">
    <property type="entry name" value="HIF PROLYL HYDROXYLASE, ISOFORM C"/>
    <property type="match status" value="1"/>
</dbReference>
<name>A0AAD7UKD9_9STRA</name>
<sequence length="228" mass="25148">MRDALCIEVIARRVESEGYVVVDFAMGAAHAAVRLAPHPRKYGNRSSARNRVVSAAQATIATGSRQAVAAEKRDDRIAWLNKASTPAIAAHRLSMEALRGELERALDLRTDASTFMCAEYAEGSRGYVRHRDAAPTRPSGRKLTAIYYLNPSWSPAAAGQLLLWPKEGARVAPVSIAPLNDRLVVFKSFLEHQVLPSRAPRLAVTAWFYNRLELGLELIAEKSRLEDT</sequence>
<dbReference type="InterPro" id="IPR006620">
    <property type="entry name" value="Pro_4_hyd_alph"/>
</dbReference>
<dbReference type="GO" id="GO:0031543">
    <property type="term" value="F:peptidyl-proline dioxygenase activity"/>
    <property type="evidence" value="ECO:0007669"/>
    <property type="project" value="TreeGrafter"/>
</dbReference>
<evidence type="ECO:0000313" key="8">
    <source>
        <dbReference type="EMBL" id="KAJ8607975.1"/>
    </source>
</evidence>
<keyword evidence="9" id="KW-1185">Reference proteome</keyword>
<keyword evidence="6" id="KW-0408">Iron</keyword>
<evidence type="ECO:0000256" key="6">
    <source>
        <dbReference type="ARBA" id="ARBA00023004"/>
    </source>
</evidence>
<dbReference type="AlphaFoldDB" id="A0AAD7UKD9"/>
<evidence type="ECO:0000256" key="2">
    <source>
        <dbReference type="ARBA" id="ARBA00022723"/>
    </source>
</evidence>
<proteinExistence type="predicted"/>
<evidence type="ECO:0000259" key="7">
    <source>
        <dbReference type="PROSITE" id="PS51471"/>
    </source>
</evidence>
<dbReference type="EMBL" id="JAQMWT010000186">
    <property type="protein sequence ID" value="KAJ8607975.1"/>
    <property type="molecule type" value="Genomic_DNA"/>
</dbReference>
<dbReference type="InterPro" id="IPR051559">
    <property type="entry name" value="HIF_prolyl_hydroxylases"/>
</dbReference>